<evidence type="ECO:0000313" key="3">
    <source>
        <dbReference type="EMBL" id="GBM89339.1"/>
    </source>
</evidence>
<dbReference type="EMBL" id="BGPR01190284">
    <property type="protein sequence ID" value="GBM89339.1"/>
    <property type="molecule type" value="Genomic_DNA"/>
</dbReference>
<comment type="caution">
    <text evidence="4">The sequence shown here is derived from an EMBL/GenBank/DDBJ whole genome shotgun (WGS) entry which is preliminary data.</text>
</comment>
<keyword evidence="5" id="KW-1185">Reference proteome</keyword>
<evidence type="ECO:0000256" key="1">
    <source>
        <dbReference type="SAM" id="MobiDB-lite"/>
    </source>
</evidence>
<protein>
    <submittedName>
        <fullName evidence="4">Uncharacterized protein</fullName>
    </submittedName>
</protein>
<evidence type="ECO:0000313" key="5">
    <source>
        <dbReference type="Proteomes" id="UP000499080"/>
    </source>
</evidence>
<name>A0A4Y2JJA9_ARAVE</name>
<sequence length="122" mass="13505">MFLQLCEPIIENRNLLFPVLVIVYNFLSFLLGLFDLRGPGDLVVRSRLRGRRAPGSKPYSTEDRPCMRACCTLNRGPNFLPLVWCGSLECVLAQVSFSSSACGSKMTRSVPNSPRVAPKAGR</sequence>
<proteinExistence type="predicted"/>
<keyword evidence="2" id="KW-0812">Transmembrane</keyword>
<dbReference type="EMBL" id="BGPR01190293">
    <property type="protein sequence ID" value="GBM89362.1"/>
    <property type="molecule type" value="Genomic_DNA"/>
</dbReference>
<keyword evidence="2" id="KW-1133">Transmembrane helix</keyword>
<dbReference type="AlphaFoldDB" id="A0A4Y2JJA9"/>
<feature type="compositionally biased region" description="Polar residues" evidence="1">
    <location>
        <begin position="102"/>
        <end position="112"/>
    </location>
</feature>
<dbReference type="Proteomes" id="UP000499080">
    <property type="component" value="Unassembled WGS sequence"/>
</dbReference>
<keyword evidence="2" id="KW-0472">Membrane</keyword>
<evidence type="ECO:0000313" key="4">
    <source>
        <dbReference type="EMBL" id="GBM89362.1"/>
    </source>
</evidence>
<organism evidence="4 5">
    <name type="scientific">Araneus ventricosus</name>
    <name type="common">Orbweaver spider</name>
    <name type="synonym">Epeira ventricosa</name>
    <dbReference type="NCBI Taxonomy" id="182803"/>
    <lineage>
        <taxon>Eukaryota</taxon>
        <taxon>Metazoa</taxon>
        <taxon>Ecdysozoa</taxon>
        <taxon>Arthropoda</taxon>
        <taxon>Chelicerata</taxon>
        <taxon>Arachnida</taxon>
        <taxon>Araneae</taxon>
        <taxon>Araneomorphae</taxon>
        <taxon>Entelegynae</taxon>
        <taxon>Araneoidea</taxon>
        <taxon>Araneidae</taxon>
        <taxon>Araneus</taxon>
    </lineage>
</organism>
<accession>A0A4Y2JJA9</accession>
<reference evidence="4 5" key="1">
    <citation type="journal article" date="2019" name="Sci. Rep.">
        <title>Orb-weaving spider Araneus ventricosus genome elucidates the spidroin gene catalogue.</title>
        <authorList>
            <person name="Kono N."/>
            <person name="Nakamura H."/>
            <person name="Ohtoshi R."/>
            <person name="Moran D.A.P."/>
            <person name="Shinohara A."/>
            <person name="Yoshida Y."/>
            <person name="Fujiwara M."/>
            <person name="Mori M."/>
            <person name="Tomita M."/>
            <person name="Arakawa K."/>
        </authorList>
    </citation>
    <scope>NUCLEOTIDE SEQUENCE [LARGE SCALE GENOMIC DNA]</scope>
</reference>
<evidence type="ECO:0000256" key="2">
    <source>
        <dbReference type="SAM" id="Phobius"/>
    </source>
</evidence>
<feature type="region of interest" description="Disordered" evidence="1">
    <location>
        <begin position="102"/>
        <end position="122"/>
    </location>
</feature>
<gene>
    <name evidence="3" type="ORF">AVEN_112344_1</name>
    <name evidence="4" type="ORF">AVEN_175783_1</name>
</gene>
<feature type="transmembrane region" description="Helical" evidence="2">
    <location>
        <begin position="15"/>
        <end position="36"/>
    </location>
</feature>